<evidence type="ECO:0000313" key="1">
    <source>
        <dbReference type="EMBL" id="MXU93087.1"/>
    </source>
</evidence>
<proteinExistence type="predicted"/>
<dbReference type="EMBL" id="GIFC01011004">
    <property type="protein sequence ID" value="MXU93087.1"/>
    <property type="molecule type" value="Transcribed_RNA"/>
</dbReference>
<name>A0A6B0UTH9_IXORI</name>
<accession>A0A6B0UTH9</accession>
<protein>
    <submittedName>
        <fullName evidence="1">Putative secreted protein</fullName>
    </submittedName>
</protein>
<sequence>MCWNYFTLPLLTKLVCEMCLRPLDSYILTEEADSYSKHFVRQFLRLGRPLATCGRLFSRARLRDAPFDLTQKRNTVWNNAVVNAPPSTELLSHYANVPSTRNCLETTKRAPPPWYYDTKFKTQVKLASPATALFAEHATSR</sequence>
<reference evidence="1" key="1">
    <citation type="submission" date="2019-12" db="EMBL/GenBank/DDBJ databases">
        <title>An insight into the sialome of adult female Ixodes ricinus ticks feeding for 6 days.</title>
        <authorList>
            <person name="Perner J."/>
            <person name="Ribeiro J.M.C."/>
        </authorList>
    </citation>
    <scope>NUCLEOTIDE SEQUENCE</scope>
    <source>
        <strain evidence="1">Semi-engorged</strain>
        <tissue evidence="1">Salivary glands</tissue>
    </source>
</reference>
<dbReference type="AlphaFoldDB" id="A0A6B0UTH9"/>
<organism evidence="1">
    <name type="scientific">Ixodes ricinus</name>
    <name type="common">Common tick</name>
    <name type="synonym">Acarus ricinus</name>
    <dbReference type="NCBI Taxonomy" id="34613"/>
    <lineage>
        <taxon>Eukaryota</taxon>
        <taxon>Metazoa</taxon>
        <taxon>Ecdysozoa</taxon>
        <taxon>Arthropoda</taxon>
        <taxon>Chelicerata</taxon>
        <taxon>Arachnida</taxon>
        <taxon>Acari</taxon>
        <taxon>Parasitiformes</taxon>
        <taxon>Ixodida</taxon>
        <taxon>Ixodoidea</taxon>
        <taxon>Ixodidae</taxon>
        <taxon>Ixodinae</taxon>
        <taxon>Ixodes</taxon>
    </lineage>
</organism>